<dbReference type="PANTHER" id="PTHR20898:SF0">
    <property type="entry name" value="DAEDALUS ON 3-RELATED"/>
    <property type="match status" value="1"/>
</dbReference>
<dbReference type="Pfam" id="PF06477">
    <property type="entry name" value="DUF1091"/>
    <property type="match status" value="1"/>
</dbReference>
<dbReference type="OMA" id="SDTCEYL"/>
<name>A0A0M5JAI9_DROBS</name>
<gene>
    <name evidence="1" type="ORF">Dbus_chr2Rg1697</name>
</gene>
<dbReference type="Proteomes" id="UP000494163">
    <property type="component" value="Chromosome 2R"/>
</dbReference>
<proteinExistence type="predicted"/>
<evidence type="ECO:0000313" key="2">
    <source>
        <dbReference type="Proteomes" id="UP000494163"/>
    </source>
</evidence>
<dbReference type="PANTHER" id="PTHR20898">
    <property type="entry name" value="DAEDALUS ON 3-RELATED-RELATED"/>
    <property type="match status" value="1"/>
</dbReference>
<dbReference type="AlphaFoldDB" id="A0A0M5JAI9"/>
<accession>A0A0M5JAI9</accession>
<dbReference type="OrthoDB" id="7809573at2759"/>
<dbReference type="InterPro" id="IPR010512">
    <property type="entry name" value="DUF1091"/>
</dbReference>
<protein>
    <submittedName>
        <fullName evidence="1">CG13561</fullName>
    </submittedName>
</protein>
<dbReference type="SMART" id="SM00697">
    <property type="entry name" value="DM8"/>
    <property type="match status" value="1"/>
</dbReference>
<organism evidence="1 2">
    <name type="scientific">Drosophila busckii</name>
    <name type="common">Fruit fly</name>
    <dbReference type="NCBI Taxonomy" id="30019"/>
    <lineage>
        <taxon>Eukaryota</taxon>
        <taxon>Metazoa</taxon>
        <taxon>Ecdysozoa</taxon>
        <taxon>Arthropoda</taxon>
        <taxon>Hexapoda</taxon>
        <taxon>Insecta</taxon>
        <taxon>Pterygota</taxon>
        <taxon>Neoptera</taxon>
        <taxon>Endopterygota</taxon>
        <taxon>Diptera</taxon>
        <taxon>Brachycera</taxon>
        <taxon>Muscomorpha</taxon>
        <taxon>Ephydroidea</taxon>
        <taxon>Drosophilidae</taxon>
        <taxon>Drosophila</taxon>
    </lineage>
</organism>
<dbReference type="EMBL" id="CP012524">
    <property type="protein sequence ID" value="ALC42118.1"/>
    <property type="molecule type" value="Genomic_DNA"/>
</dbReference>
<sequence length="107" mass="12748">MRIQLLKRASGYKPFLYDVSHHDFCEYLEKRNHPFVNIIFNSLANYTNVNKCPLPSQLSIEHFRFPVKSLDLLPLPFGEYAIYATFSAEQRERLQLKVFFTLTEFRK</sequence>
<keyword evidence="2" id="KW-1185">Reference proteome</keyword>
<evidence type="ECO:0000313" key="1">
    <source>
        <dbReference type="EMBL" id="ALC42118.1"/>
    </source>
</evidence>
<reference evidence="1 2" key="1">
    <citation type="submission" date="2015-08" db="EMBL/GenBank/DDBJ databases">
        <title>Ancestral chromatin configuration constrains chromatin evolution on differentiating sex chromosomes in Drosophila.</title>
        <authorList>
            <person name="Zhou Q."/>
            <person name="Bachtrog D."/>
        </authorList>
    </citation>
    <scope>NUCLEOTIDE SEQUENCE [LARGE SCALE GENOMIC DNA]</scope>
    <source>
        <tissue evidence="1">Whole larvae</tissue>
    </source>
</reference>